<accession>A0ABU9E7N5</accession>
<keyword evidence="9" id="KW-1185">Reference proteome</keyword>
<comment type="subunit">
    <text evidence="2">Part of the 50S ribosomal subunit.</text>
</comment>
<dbReference type="NCBIfam" id="TIGR01308">
    <property type="entry name" value="rpmD_bact"/>
    <property type="match status" value="1"/>
</dbReference>
<dbReference type="InterPro" id="IPR005996">
    <property type="entry name" value="Ribosomal_uL30_bac-type"/>
</dbReference>
<evidence type="ECO:0000256" key="4">
    <source>
        <dbReference type="ARBA" id="ARBA00023274"/>
    </source>
</evidence>
<comment type="caution">
    <text evidence="8">The sequence shown here is derived from an EMBL/GenBank/DDBJ whole genome shotgun (WGS) entry which is preliminary data.</text>
</comment>
<gene>
    <name evidence="8" type="primary">rpmD</name>
    <name evidence="8" type="ORF">WI372_06790</name>
</gene>
<protein>
    <recommendedName>
        <fullName evidence="5">50S ribosomal protein L30</fullName>
    </recommendedName>
</protein>
<evidence type="ECO:0000259" key="7">
    <source>
        <dbReference type="Pfam" id="PF00327"/>
    </source>
</evidence>
<keyword evidence="4 6" id="KW-0687">Ribonucleoprotein</keyword>
<sequence length="63" mass="7221">MADRKLEITQVRSGIGRQSKHRRTLEALGIRRHQQSVVHNDTPAIRGMLRQVVHLVSVREIGE</sequence>
<feature type="domain" description="Large ribosomal subunit protein uL30-like ferredoxin-like fold" evidence="7">
    <location>
        <begin position="7"/>
        <end position="56"/>
    </location>
</feature>
<dbReference type="SUPFAM" id="SSF55129">
    <property type="entry name" value="Ribosomal protein L30p/L7e"/>
    <property type="match status" value="1"/>
</dbReference>
<dbReference type="InterPro" id="IPR016082">
    <property type="entry name" value="Ribosomal_uL30_ferredoxin-like"/>
</dbReference>
<evidence type="ECO:0000256" key="2">
    <source>
        <dbReference type="ARBA" id="ARBA00011838"/>
    </source>
</evidence>
<dbReference type="EMBL" id="JBBHLI010000003">
    <property type="protein sequence ID" value="MEK9500679.1"/>
    <property type="molecule type" value="Genomic_DNA"/>
</dbReference>
<evidence type="ECO:0000256" key="3">
    <source>
        <dbReference type="ARBA" id="ARBA00022980"/>
    </source>
</evidence>
<organism evidence="8 9">
    <name type="scientific">Gaopeijia maritima</name>
    <dbReference type="NCBI Taxonomy" id="3119007"/>
    <lineage>
        <taxon>Bacteria</taxon>
        <taxon>Pseudomonadati</taxon>
        <taxon>Gemmatimonadota</taxon>
        <taxon>Longimicrobiia</taxon>
        <taxon>Gaopeijiales</taxon>
        <taxon>Gaopeijiaceae</taxon>
        <taxon>Gaopeijia</taxon>
    </lineage>
</organism>
<evidence type="ECO:0000313" key="9">
    <source>
        <dbReference type="Proteomes" id="UP001484239"/>
    </source>
</evidence>
<dbReference type="Pfam" id="PF00327">
    <property type="entry name" value="Ribosomal_L30"/>
    <property type="match status" value="1"/>
</dbReference>
<dbReference type="InterPro" id="IPR018038">
    <property type="entry name" value="Ribosomal_uL30_CS"/>
</dbReference>
<name>A0ABU9E7N5_9BACT</name>
<dbReference type="RefSeq" id="WP_405279933.1">
    <property type="nucleotide sequence ID" value="NZ_CP144380.1"/>
</dbReference>
<evidence type="ECO:0000313" key="8">
    <source>
        <dbReference type="EMBL" id="MEK9500679.1"/>
    </source>
</evidence>
<dbReference type="PANTHER" id="PTHR15892">
    <property type="entry name" value="MITOCHONDRIAL RIBOSOMAL PROTEIN L30"/>
    <property type="match status" value="1"/>
</dbReference>
<dbReference type="Gene3D" id="3.30.1390.20">
    <property type="entry name" value="Ribosomal protein L30, ferredoxin-like fold domain"/>
    <property type="match status" value="1"/>
</dbReference>
<dbReference type="Proteomes" id="UP001484239">
    <property type="component" value="Unassembled WGS sequence"/>
</dbReference>
<dbReference type="GO" id="GO:0005840">
    <property type="term" value="C:ribosome"/>
    <property type="evidence" value="ECO:0007669"/>
    <property type="project" value="UniProtKB-KW"/>
</dbReference>
<reference evidence="8 9" key="1">
    <citation type="submission" date="2024-02" db="EMBL/GenBank/DDBJ databases">
        <title>A novel Gemmatimonadota bacterium.</title>
        <authorList>
            <person name="Du Z.-J."/>
            <person name="Ye Y.-Q."/>
        </authorList>
    </citation>
    <scope>NUCLEOTIDE SEQUENCE [LARGE SCALE GENOMIC DNA]</scope>
    <source>
        <strain evidence="8 9">DH-20</strain>
    </source>
</reference>
<keyword evidence="3 6" id="KW-0689">Ribosomal protein</keyword>
<evidence type="ECO:0000256" key="6">
    <source>
        <dbReference type="RuleBase" id="RU003734"/>
    </source>
</evidence>
<dbReference type="CDD" id="cd01658">
    <property type="entry name" value="Ribosomal_L30"/>
    <property type="match status" value="1"/>
</dbReference>
<evidence type="ECO:0000256" key="5">
    <source>
        <dbReference type="ARBA" id="ARBA00035492"/>
    </source>
</evidence>
<dbReference type="PIRSF" id="PIRSF002211">
    <property type="entry name" value="Ribosomal_L30_bac-type"/>
    <property type="match status" value="1"/>
</dbReference>
<dbReference type="PROSITE" id="PS00634">
    <property type="entry name" value="RIBOSOMAL_L30"/>
    <property type="match status" value="1"/>
</dbReference>
<dbReference type="HAMAP" id="MF_01371_B">
    <property type="entry name" value="Ribosomal_uL30_B"/>
    <property type="match status" value="1"/>
</dbReference>
<comment type="similarity">
    <text evidence="1 6">Belongs to the universal ribosomal protein uL30 family.</text>
</comment>
<dbReference type="InterPro" id="IPR036919">
    <property type="entry name" value="Ribo_uL30_ferredoxin-like_sf"/>
</dbReference>
<proteinExistence type="inferred from homology"/>
<evidence type="ECO:0000256" key="1">
    <source>
        <dbReference type="ARBA" id="ARBA00007594"/>
    </source>
</evidence>
<dbReference type="PANTHER" id="PTHR15892:SF2">
    <property type="entry name" value="LARGE RIBOSOMAL SUBUNIT PROTEIN UL30M"/>
    <property type="match status" value="1"/>
</dbReference>